<reference evidence="1" key="2">
    <citation type="submission" date="2023-05" db="EMBL/GenBank/DDBJ databases">
        <authorList>
            <consortium name="Lawrence Berkeley National Laboratory"/>
            <person name="Steindorff A."/>
            <person name="Hensen N."/>
            <person name="Bonometti L."/>
            <person name="Westerberg I."/>
            <person name="Brannstrom I.O."/>
            <person name="Guillou S."/>
            <person name="Cros-Aarteil S."/>
            <person name="Calhoun S."/>
            <person name="Haridas S."/>
            <person name="Kuo A."/>
            <person name="Mondo S."/>
            <person name="Pangilinan J."/>
            <person name="Riley R."/>
            <person name="Labutti K."/>
            <person name="Andreopoulos B."/>
            <person name="Lipzen A."/>
            <person name="Chen C."/>
            <person name="Yanf M."/>
            <person name="Daum C."/>
            <person name="Ng V."/>
            <person name="Clum A."/>
            <person name="Ohm R."/>
            <person name="Martin F."/>
            <person name="Silar P."/>
            <person name="Natvig D."/>
            <person name="Lalanne C."/>
            <person name="Gautier V."/>
            <person name="Ament-Velasquez S.L."/>
            <person name="Kruys A."/>
            <person name="Hutchinson M.I."/>
            <person name="Powell A.J."/>
            <person name="Barry K."/>
            <person name="Miller A.N."/>
            <person name="Grigoriev I.V."/>
            <person name="Debuchy R."/>
            <person name="Gladieux P."/>
            <person name="Thoren M.H."/>
            <person name="Johannesson H."/>
        </authorList>
    </citation>
    <scope>NUCLEOTIDE SEQUENCE</scope>
    <source>
        <strain evidence="1">CBS 538.74</strain>
    </source>
</reference>
<comment type="caution">
    <text evidence="1">The sequence shown here is derived from an EMBL/GenBank/DDBJ whole genome shotgun (WGS) entry which is preliminary data.</text>
</comment>
<name>A0AAN6ZYT7_9PEZI</name>
<accession>A0AAN6ZYT7</accession>
<dbReference type="AlphaFoldDB" id="A0AAN6ZYT7"/>
<sequence>MPGNLPEQYRKAMRAHRLGYALYQPDLYTRLHPGILGYLDDDRTWHPLLDLTQTPISNLTQGGTPVPEHKYTPFSPPVPKDPDARFWGPKVSSKSTETTLSLASSADALALGLPLEVGGAVEYQSKADFGAVLLCDDAVVADGFDVRDPSLAWLKRNSAALLADFPDLKRHGVCVATWTYSATSVHINAWEGTGRKVVLGFKVGAAAAAAGVGNAGSSQMAWSRVEGSSGWAHFVDGEKRVVFFSGVKVNYGVFGPRGQAEKRWRGAKSDKFLVHRMLGGDDDESCVAEVEIFGDDYDEVK</sequence>
<dbReference type="EMBL" id="MU856879">
    <property type="protein sequence ID" value="KAK4155842.1"/>
    <property type="molecule type" value="Genomic_DNA"/>
</dbReference>
<organism evidence="1 2">
    <name type="scientific">Chaetomidium leptoderma</name>
    <dbReference type="NCBI Taxonomy" id="669021"/>
    <lineage>
        <taxon>Eukaryota</taxon>
        <taxon>Fungi</taxon>
        <taxon>Dikarya</taxon>
        <taxon>Ascomycota</taxon>
        <taxon>Pezizomycotina</taxon>
        <taxon>Sordariomycetes</taxon>
        <taxon>Sordariomycetidae</taxon>
        <taxon>Sordariales</taxon>
        <taxon>Chaetomiaceae</taxon>
        <taxon>Chaetomidium</taxon>
    </lineage>
</organism>
<evidence type="ECO:0000313" key="2">
    <source>
        <dbReference type="Proteomes" id="UP001302745"/>
    </source>
</evidence>
<gene>
    <name evidence="1" type="ORF">C8A00DRAFT_13152</name>
</gene>
<dbReference type="Proteomes" id="UP001302745">
    <property type="component" value="Unassembled WGS sequence"/>
</dbReference>
<evidence type="ECO:0000313" key="1">
    <source>
        <dbReference type="EMBL" id="KAK4155842.1"/>
    </source>
</evidence>
<keyword evidence="2" id="KW-1185">Reference proteome</keyword>
<proteinExistence type="predicted"/>
<protein>
    <submittedName>
        <fullName evidence="1">Uncharacterized protein</fullName>
    </submittedName>
</protein>
<reference evidence="1" key="1">
    <citation type="journal article" date="2023" name="Mol. Phylogenet. Evol.">
        <title>Genome-scale phylogeny and comparative genomics of the fungal order Sordariales.</title>
        <authorList>
            <person name="Hensen N."/>
            <person name="Bonometti L."/>
            <person name="Westerberg I."/>
            <person name="Brannstrom I.O."/>
            <person name="Guillou S."/>
            <person name="Cros-Aarteil S."/>
            <person name="Calhoun S."/>
            <person name="Haridas S."/>
            <person name="Kuo A."/>
            <person name="Mondo S."/>
            <person name="Pangilinan J."/>
            <person name="Riley R."/>
            <person name="LaButti K."/>
            <person name="Andreopoulos B."/>
            <person name="Lipzen A."/>
            <person name="Chen C."/>
            <person name="Yan M."/>
            <person name="Daum C."/>
            <person name="Ng V."/>
            <person name="Clum A."/>
            <person name="Steindorff A."/>
            <person name="Ohm R.A."/>
            <person name="Martin F."/>
            <person name="Silar P."/>
            <person name="Natvig D.O."/>
            <person name="Lalanne C."/>
            <person name="Gautier V."/>
            <person name="Ament-Velasquez S.L."/>
            <person name="Kruys A."/>
            <person name="Hutchinson M.I."/>
            <person name="Powell A.J."/>
            <person name="Barry K."/>
            <person name="Miller A.N."/>
            <person name="Grigoriev I.V."/>
            <person name="Debuchy R."/>
            <person name="Gladieux P."/>
            <person name="Hiltunen Thoren M."/>
            <person name="Johannesson H."/>
        </authorList>
    </citation>
    <scope>NUCLEOTIDE SEQUENCE</scope>
    <source>
        <strain evidence="1">CBS 538.74</strain>
    </source>
</reference>